<dbReference type="InParanoid" id="A0A0C2X1F4"/>
<proteinExistence type="predicted"/>
<dbReference type="EMBL" id="KN818230">
    <property type="protein sequence ID" value="KIL67957.1"/>
    <property type="molecule type" value="Genomic_DNA"/>
</dbReference>
<dbReference type="STRING" id="946122.A0A0C2X1F4"/>
<evidence type="ECO:0000313" key="1">
    <source>
        <dbReference type="EMBL" id="KIL67957.1"/>
    </source>
</evidence>
<organism evidence="1 2">
    <name type="scientific">Amanita muscaria (strain Koide BX008)</name>
    <dbReference type="NCBI Taxonomy" id="946122"/>
    <lineage>
        <taxon>Eukaryota</taxon>
        <taxon>Fungi</taxon>
        <taxon>Dikarya</taxon>
        <taxon>Basidiomycota</taxon>
        <taxon>Agaricomycotina</taxon>
        <taxon>Agaricomycetes</taxon>
        <taxon>Agaricomycetidae</taxon>
        <taxon>Agaricales</taxon>
        <taxon>Pluteineae</taxon>
        <taxon>Amanitaceae</taxon>
        <taxon>Amanita</taxon>
    </lineage>
</organism>
<sequence length="414" mass="47589">VHALPVEILSRIFVQGAHTGPSSPFLLRPHHKQPLSPQTPSLDFQILVSHVCQRWRTIALETPSLWTTLVFLEFRDIERGRALLARVFPKGTSKTITIVISTVAQASHIEGVTIAESELHRIFRMLRGYLPAWRALHLIVRDNKCKLVAREHLGGCGPALSLETLQLYHFEDFREAQDLYLATYRPPVVVFANILPRLRNVSLIGVNLPWEKSPYLYDGRLRGLELALHADKVRPPYELWERMLRGGVCSLEELSLHYSGPKVGEGEARYAWRSIDDEQVYLAKKQWRRRIWMPRLETLSLTDLDPDYLCKIMETLVLPAIRKLELELPDQDFTQFVEMLGVKKGEEVILPPPSVRVDAEPRTFPALWRVEHLSITALVCSADSWRGFLRALTGLKVLEIDFGRVSEEFWHVFM</sequence>
<feature type="non-terminal residue" evidence="1">
    <location>
        <position position="414"/>
    </location>
</feature>
<dbReference type="Proteomes" id="UP000054549">
    <property type="component" value="Unassembled WGS sequence"/>
</dbReference>
<dbReference type="Gene3D" id="1.20.1280.50">
    <property type="match status" value="1"/>
</dbReference>
<reference evidence="1 2" key="1">
    <citation type="submission" date="2014-04" db="EMBL/GenBank/DDBJ databases">
        <title>Evolutionary Origins and Diversification of the Mycorrhizal Mutualists.</title>
        <authorList>
            <consortium name="DOE Joint Genome Institute"/>
            <consortium name="Mycorrhizal Genomics Consortium"/>
            <person name="Kohler A."/>
            <person name="Kuo A."/>
            <person name="Nagy L.G."/>
            <person name="Floudas D."/>
            <person name="Copeland A."/>
            <person name="Barry K.W."/>
            <person name="Cichocki N."/>
            <person name="Veneault-Fourrey C."/>
            <person name="LaButti K."/>
            <person name="Lindquist E.A."/>
            <person name="Lipzen A."/>
            <person name="Lundell T."/>
            <person name="Morin E."/>
            <person name="Murat C."/>
            <person name="Riley R."/>
            <person name="Ohm R."/>
            <person name="Sun H."/>
            <person name="Tunlid A."/>
            <person name="Henrissat B."/>
            <person name="Grigoriev I.V."/>
            <person name="Hibbett D.S."/>
            <person name="Martin F."/>
        </authorList>
    </citation>
    <scope>NUCLEOTIDE SEQUENCE [LARGE SCALE GENOMIC DNA]</scope>
    <source>
        <strain evidence="1 2">Koide BX008</strain>
    </source>
</reference>
<evidence type="ECO:0000313" key="2">
    <source>
        <dbReference type="Proteomes" id="UP000054549"/>
    </source>
</evidence>
<feature type="non-terminal residue" evidence="1">
    <location>
        <position position="1"/>
    </location>
</feature>
<dbReference type="HOGENOM" id="CLU_020999_1_1_1"/>
<name>A0A0C2X1F4_AMAMK</name>
<dbReference type="OrthoDB" id="3352270at2759"/>
<dbReference type="AlphaFoldDB" id="A0A0C2X1F4"/>
<protein>
    <submittedName>
        <fullName evidence="1">Uncharacterized protein</fullName>
    </submittedName>
</protein>
<accession>A0A0C2X1F4</accession>
<gene>
    <name evidence="1" type="ORF">M378DRAFT_61947</name>
</gene>
<keyword evidence="2" id="KW-1185">Reference proteome</keyword>